<comment type="caution">
    <text evidence="5">The sequence shown here is derived from an EMBL/GenBank/DDBJ whole genome shotgun (WGS) entry which is preliminary data.</text>
</comment>
<accession>A0A561F0Z2</accession>
<dbReference type="CDD" id="cd05930">
    <property type="entry name" value="A_NRPS"/>
    <property type="match status" value="1"/>
</dbReference>
<dbReference type="InterPro" id="IPR045851">
    <property type="entry name" value="AMP-bd_C_sf"/>
</dbReference>
<evidence type="ECO:0000256" key="2">
    <source>
        <dbReference type="SAM" id="Phobius"/>
    </source>
</evidence>
<dbReference type="AlphaFoldDB" id="A0A561F0Z2"/>
<dbReference type="GO" id="GO:0043041">
    <property type="term" value="P:amino acid activation for nonribosomal peptide biosynthetic process"/>
    <property type="evidence" value="ECO:0007669"/>
    <property type="project" value="TreeGrafter"/>
</dbReference>
<dbReference type="InterPro" id="IPR042099">
    <property type="entry name" value="ANL_N_sf"/>
</dbReference>
<feature type="region of interest" description="Disordered" evidence="1">
    <location>
        <begin position="514"/>
        <end position="555"/>
    </location>
</feature>
<evidence type="ECO:0000313" key="6">
    <source>
        <dbReference type="Proteomes" id="UP000318416"/>
    </source>
</evidence>
<evidence type="ECO:0000313" key="5">
    <source>
        <dbReference type="EMBL" id="TWE21530.1"/>
    </source>
</evidence>
<dbReference type="PANTHER" id="PTHR45527">
    <property type="entry name" value="NONRIBOSOMAL PEPTIDE SYNTHETASE"/>
    <property type="match status" value="1"/>
</dbReference>
<feature type="domain" description="AMP-binding enzyme C-terminal" evidence="4">
    <location>
        <begin position="440"/>
        <end position="515"/>
    </location>
</feature>
<feature type="domain" description="AMP-dependent synthetase/ligase" evidence="3">
    <location>
        <begin position="20"/>
        <end position="382"/>
    </location>
</feature>
<keyword evidence="2" id="KW-1133">Transmembrane helix</keyword>
<evidence type="ECO:0000259" key="4">
    <source>
        <dbReference type="Pfam" id="PF13193"/>
    </source>
</evidence>
<name>A0A561F0Z2_9ACTN</name>
<dbReference type="RefSeq" id="WP_170290748.1">
    <property type="nucleotide sequence ID" value="NZ_BAAABR010000025.1"/>
</dbReference>
<proteinExistence type="predicted"/>
<keyword evidence="2" id="KW-0472">Membrane</keyword>
<dbReference type="Pfam" id="PF00501">
    <property type="entry name" value="AMP-binding"/>
    <property type="match status" value="1"/>
</dbReference>
<dbReference type="GO" id="GO:0005829">
    <property type="term" value="C:cytosol"/>
    <property type="evidence" value="ECO:0007669"/>
    <property type="project" value="TreeGrafter"/>
</dbReference>
<reference evidence="5 6" key="1">
    <citation type="submission" date="2019-06" db="EMBL/GenBank/DDBJ databases">
        <title>Sequencing the genomes of 1000 actinobacteria strains.</title>
        <authorList>
            <person name="Klenk H.-P."/>
        </authorList>
    </citation>
    <scope>NUCLEOTIDE SEQUENCE [LARGE SCALE GENOMIC DNA]</scope>
    <source>
        <strain evidence="5 6">DSM 41649</strain>
    </source>
</reference>
<dbReference type="PROSITE" id="PS00455">
    <property type="entry name" value="AMP_BINDING"/>
    <property type="match status" value="1"/>
</dbReference>
<evidence type="ECO:0000256" key="1">
    <source>
        <dbReference type="SAM" id="MobiDB-lite"/>
    </source>
</evidence>
<dbReference type="GO" id="GO:0044550">
    <property type="term" value="P:secondary metabolite biosynthetic process"/>
    <property type="evidence" value="ECO:0007669"/>
    <property type="project" value="TreeGrafter"/>
</dbReference>
<keyword evidence="2" id="KW-0812">Transmembrane</keyword>
<sequence>MSSEIESIAEAKAIHQLFGEQAHRAPEAPAVVCGEARLTYGELDAGASRLARHLAELGLGRGGLAAVALGRGPELLTAVLAVLKTGAAYVPLEPSGPDMTIRHILSEADPLVVITQEVHRVRLADATGRAVLCLDTAAEAIAAQPSGPGPLGVEVQPTDLACVFYTSGSTGKPKGALIEHRNLLHAYRGWQSVYQLSPADRFLQTATLEFDVFSADWIRALCTGGTLVMAERNFTLDHTAEVSELHDLVLREGITVMETNVHTLRRLFAHIQPRGLELGTVRLLSVGAEKWYLDEQLRLQRYLGPGVRHINVYGVAEATVDSTYFDTTTLADAPEHAERISLIGQPFPGTRVHLLDQAGRPVPTGEPGEICLAGPGLGRGYLHRPELTAERFRPTEVDEDGRIYRTGDIGRLRPDGLLEYIGRSSPAGPPDAKEVAAMAEVEAVLRGHPSVQESAVAKVETAPGRTRLVAYAVAAEGGTADPWTLRSYLSEQLPESLVPEAVVPLQALPRTRAGKLDRPGLPLPAPRGHGESFSGKAARPGGAEAGGYRAGSGGSEVPRGTLWAVLTITFGVLASALTEVFWRGSTEVSAVPSPWAGLLRLLYICEWLSFGAGMAFLFLGRRILDRHARPTGLTSRTLLAVAWLLGAWWPQDNWYRVSRHADWPRQVALVYGFNVTLIIAAVVVVRFLAWQPPRSAVTEG</sequence>
<dbReference type="Gene3D" id="3.40.50.12780">
    <property type="entry name" value="N-terminal domain of ligase-like"/>
    <property type="match status" value="1"/>
</dbReference>
<dbReference type="Pfam" id="PF13193">
    <property type="entry name" value="AMP-binding_C"/>
    <property type="match status" value="1"/>
</dbReference>
<dbReference type="PANTHER" id="PTHR45527:SF1">
    <property type="entry name" value="FATTY ACID SYNTHASE"/>
    <property type="match status" value="1"/>
</dbReference>
<dbReference type="GO" id="GO:0031177">
    <property type="term" value="F:phosphopantetheine binding"/>
    <property type="evidence" value="ECO:0007669"/>
    <property type="project" value="TreeGrafter"/>
</dbReference>
<keyword evidence="6" id="KW-1185">Reference proteome</keyword>
<dbReference type="InterPro" id="IPR000873">
    <property type="entry name" value="AMP-dep_synth/lig_dom"/>
</dbReference>
<protein>
    <submittedName>
        <fullName evidence="5">Amino acid adenylation domain-containing protein</fullName>
    </submittedName>
</protein>
<dbReference type="Gene3D" id="3.30.300.30">
    <property type="match status" value="1"/>
</dbReference>
<dbReference type="SUPFAM" id="SSF56801">
    <property type="entry name" value="Acetyl-CoA synthetase-like"/>
    <property type="match status" value="1"/>
</dbReference>
<feature type="compositionally biased region" description="Gly residues" evidence="1">
    <location>
        <begin position="543"/>
        <end position="554"/>
    </location>
</feature>
<feature type="transmembrane region" description="Helical" evidence="2">
    <location>
        <begin position="601"/>
        <end position="619"/>
    </location>
</feature>
<dbReference type="Proteomes" id="UP000318416">
    <property type="component" value="Unassembled WGS sequence"/>
</dbReference>
<organism evidence="5 6">
    <name type="scientific">Kitasatospora atroaurantiaca</name>
    <dbReference type="NCBI Taxonomy" id="285545"/>
    <lineage>
        <taxon>Bacteria</taxon>
        <taxon>Bacillati</taxon>
        <taxon>Actinomycetota</taxon>
        <taxon>Actinomycetes</taxon>
        <taxon>Kitasatosporales</taxon>
        <taxon>Streptomycetaceae</taxon>
        <taxon>Kitasatospora</taxon>
    </lineage>
</organism>
<feature type="transmembrane region" description="Helical" evidence="2">
    <location>
        <begin position="669"/>
        <end position="689"/>
    </location>
</feature>
<dbReference type="EMBL" id="VIVR01000001">
    <property type="protein sequence ID" value="TWE21530.1"/>
    <property type="molecule type" value="Genomic_DNA"/>
</dbReference>
<feature type="transmembrane region" description="Helical" evidence="2">
    <location>
        <begin position="631"/>
        <end position="649"/>
    </location>
</feature>
<dbReference type="InterPro" id="IPR020845">
    <property type="entry name" value="AMP-binding_CS"/>
</dbReference>
<dbReference type="InterPro" id="IPR025110">
    <property type="entry name" value="AMP-bd_C"/>
</dbReference>
<gene>
    <name evidence="5" type="ORF">FB465_6713</name>
</gene>
<evidence type="ECO:0000259" key="3">
    <source>
        <dbReference type="Pfam" id="PF00501"/>
    </source>
</evidence>